<reference evidence="2" key="2">
    <citation type="submission" date="2025-08" db="UniProtKB">
        <authorList>
            <consortium name="RefSeq"/>
        </authorList>
    </citation>
    <scope>IDENTIFICATION</scope>
    <source>
        <tissue evidence="2">Leaf</tissue>
    </source>
</reference>
<name>A0AC58UB84_TOBAC</name>
<dbReference type="RefSeq" id="XP_075106751.1">
    <property type="nucleotide sequence ID" value="XM_075250650.1"/>
</dbReference>
<accession>A0AC58UB84</accession>
<sequence>MNVRGPKSYEDLRTVSEIPCSTFRESAEKRGLLYCSNSLIECMLEAVSYQMPYSLRRLFATLLVYCNPADPKKLWEMFEDSTSEDFKYFFDFEEKGVRHKVLSHINDILHSMGHDINEYKLIPKNIRASKTAKDAKDIHFERNIIVSEQDLLLPKRLNIQQLRSYNTIIDRVFSGKQGTFFVDGPGGTASILPGGRTAHSRFKMPIDIDDNFRCNISKQSSLACLIRDAKLIVWDEASMAKKNMIEALDALLRDIMDVDTMFGGKVVVFGERTNCEDKIEIPDSFVIPFTTEEESLDALFSVTYLDLHAFSPDSSMITSRVILTTKNDFVNEINNMLITKFPQRSKTFVAVDETIDPNDQSQFEDFLHSLDPPGLPPYKLTLKENCPVILLRNLNPCEGLCNGTRLTCCDFRTHVISAKIESGDFKNTHVFIPRIPLLISQDEKIPVQFKRTQFPLRLCFAMTINKAQGQILDFVGIYLREPVFSHGQLYVALSRAKSSNCVKILIRPSTADTTDDHSTYNVVYDKIIQKAFS</sequence>
<proteinExistence type="predicted"/>
<evidence type="ECO:0000313" key="2">
    <source>
        <dbReference type="RefSeq" id="XP_075106751.1"/>
    </source>
</evidence>
<gene>
    <name evidence="2" type="primary">LOC107828842</name>
</gene>
<keyword evidence="1" id="KW-1185">Reference proteome</keyword>
<dbReference type="Proteomes" id="UP000790787">
    <property type="component" value="Chromosome 4"/>
</dbReference>
<evidence type="ECO:0000313" key="1">
    <source>
        <dbReference type="Proteomes" id="UP000790787"/>
    </source>
</evidence>
<protein>
    <submittedName>
        <fullName evidence="2">Uncharacterized protein LOC107828842</fullName>
    </submittedName>
</protein>
<reference evidence="1" key="1">
    <citation type="journal article" date="2014" name="Nat. Commun.">
        <title>The tobacco genome sequence and its comparison with those of tomato and potato.</title>
        <authorList>
            <person name="Sierro N."/>
            <person name="Battey J.N."/>
            <person name="Ouadi S."/>
            <person name="Bakaher N."/>
            <person name="Bovet L."/>
            <person name="Willig A."/>
            <person name="Goepfert S."/>
            <person name="Peitsch M.C."/>
            <person name="Ivanov N.V."/>
        </authorList>
    </citation>
    <scope>NUCLEOTIDE SEQUENCE [LARGE SCALE GENOMIC DNA]</scope>
</reference>
<organism evidence="1 2">
    <name type="scientific">Nicotiana tabacum</name>
    <name type="common">Common tobacco</name>
    <dbReference type="NCBI Taxonomy" id="4097"/>
    <lineage>
        <taxon>Eukaryota</taxon>
        <taxon>Viridiplantae</taxon>
        <taxon>Streptophyta</taxon>
        <taxon>Embryophyta</taxon>
        <taxon>Tracheophyta</taxon>
        <taxon>Spermatophyta</taxon>
        <taxon>Magnoliopsida</taxon>
        <taxon>eudicotyledons</taxon>
        <taxon>Gunneridae</taxon>
        <taxon>Pentapetalae</taxon>
        <taxon>asterids</taxon>
        <taxon>lamiids</taxon>
        <taxon>Solanales</taxon>
        <taxon>Solanaceae</taxon>
        <taxon>Nicotianoideae</taxon>
        <taxon>Nicotianeae</taxon>
        <taxon>Nicotiana</taxon>
    </lineage>
</organism>